<evidence type="ECO:0000313" key="1">
    <source>
        <dbReference type="EMBL" id="THB60488.1"/>
    </source>
</evidence>
<sequence length="105" mass="12084">MFLVSMGQISYADQGVKDISEAKVGDYVMINGKLKYVSDVIISNDDQVYEDDTPQSLRAPFFIVDVVNTATAHFSYYPNNYYTYQGLRVKSLRELRYDNGYKKNI</sequence>
<organism evidence="1 2">
    <name type="scientific">Vagococcus silagei</name>
    <dbReference type="NCBI Taxonomy" id="2508885"/>
    <lineage>
        <taxon>Bacteria</taxon>
        <taxon>Bacillati</taxon>
        <taxon>Bacillota</taxon>
        <taxon>Bacilli</taxon>
        <taxon>Lactobacillales</taxon>
        <taxon>Enterococcaceae</taxon>
        <taxon>Vagococcus</taxon>
    </lineage>
</organism>
<dbReference type="Proteomes" id="UP000310506">
    <property type="component" value="Unassembled WGS sequence"/>
</dbReference>
<dbReference type="EMBL" id="SDGV01000022">
    <property type="protein sequence ID" value="THB60488.1"/>
    <property type="molecule type" value="Genomic_DNA"/>
</dbReference>
<proteinExistence type="predicted"/>
<dbReference type="AlphaFoldDB" id="A0A4S3B273"/>
<gene>
    <name evidence="1" type="ORF">ESZ54_09675</name>
</gene>
<accession>A0A4S3B273</accession>
<reference evidence="1 2" key="1">
    <citation type="submission" date="2019-01" db="EMBL/GenBank/DDBJ databases">
        <title>Vagococcus silagei sp. nov. isolated from brewer's grain.</title>
        <authorList>
            <person name="Guu J.-R."/>
        </authorList>
    </citation>
    <scope>NUCLEOTIDE SEQUENCE [LARGE SCALE GENOMIC DNA]</scope>
    <source>
        <strain evidence="1 2">2B-2</strain>
    </source>
</reference>
<comment type="caution">
    <text evidence="1">The sequence shown here is derived from an EMBL/GenBank/DDBJ whole genome shotgun (WGS) entry which is preliminary data.</text>
</comment>
<protein>
    <submittedName>
        <fullName evidence="1">Uncharacterized protein</fullName>
    </submittedName>
</protein>
<keyword evidence="2" id="KW-1185">Reference proteome</keyword>
<name>A0A4S3B273_9ENTE</name>
<evidence type="ECO:0000313" key="2">
    <source>
        <dbReference type="Proteomes" id="UP000310506"/>
    </source>
</evidence>